<feature type="domain" description="EamA" evidence="8">
    <location>
        <begin position="146"/>
        <end position="279"/>
    </location>
</feature>
<evidence type="ECO:0000313" key="9">
    <source>
        <dbReference type="EMBL" id="TLQ43390.1"/>
    </source>
</evidence>
<evidence type="ECO:0000256" key="4">
    <source>
        <dbReference type="ARBA" id="ARBA00022989"/>
    </source>
</evidence>
<dbReference type="SUPFAM" id="SSF103481">
    <property type="entry name" value="Multidrug resistance efflux transporter EmrE"/>
    <property type="match status" value="2"/>
</dbReference>
<dbReference type="InterPro" id="IPR000620">
    <property type="entry name" value="EamA_dom"/>
</dbReference>
<protein>
    <submittedName>
        <fullName evidence="9">EamA family transporter</fullName>
    </submittedName>
</protein>
<proteinExistence type="inferred from homology"/>
<sequence length="335" mass="34980">MKSRRNGPTAALTGLAPAIWGSTYLVTTELLPPDRPLLATTVRALPGGLFLLALGRKLPVGIWWWRALVLGVLNIGAFNFLLFVAAYRLPGGIAAMIMSAQPMFVVILAALFLGDRIRAIHALACVMGTGGVGVLVFKGAASLDTIGVLAAVGGALCMASGITLTKRWGRPEGVSLLTFTGWQLTAGGVVLLPFWLSLEDLPDGLTGSNVIGFAYLVTLGAVLSYIVWFRGIEHLPAVAVSFLALGSPVVATLLGYLVKDQMLSALQIVGMVVIFLAVSLGQPRPPEPKSEETPSPPHPAPLARAARPPRSATGTQRTTAGAPHAMTSPAGSQRP</sequence>
<gene>
    <name evidence="9" type="ORF">FEF34_09775</name>
</gene>
<feature type="transmembrane region" description="Helical" evidence="7">
    <location>
        <begin position="264"/>
        <end position="281"/>
    </location>
</feature>
<dbReference type="OrthoDB" id="5430053at2"/>
<evidence type="ECO:0000256" key="6">
    <source>
        <dbReference type="SAM" id="MobiDB-lite"/>
    </source>
</evidence>
<evidence type="ECO:0000313" key="10">
    <source>
        <dbReference type="Proteomes" id="UP000305921"/>
    </source>
</evidence>
<organism evidence="9 10">
    <name type="scientific">Streptomyces marianii</name>
    <dbReference type="NCBI Taxonomy" id="1817406"/>
    <lineage>
        <taxon>Bacteria</taxon>
        <taxon>Bacillati</taxon>
        <taxon>Actinomycetota</taxon>
        <taxon>Actinomycetes</taxon>
        <taxon>Kitasatosporales</taxon>
        <taxon>Streptomycetaceae</taxon>
        <taxon>Streptomyces</taxon>
    </lineage>
</organism>
<evidence type="ECO:0000256" key="1">
    <source>
        <dbReference type="ARBA" id="ARBA00004141"/>
    </source>
</evidence>
<dbReference type="RefSeq" id="WP_138052813.1">
    <property type="nucleotide sequence ID" value="NZ_VAWE01000001.1"/>
</dbReference>
<dbReference type="GO" id="GO:0016020">
    <property type="term" value="C:membrane"/>
    <property type="evidence" value="ECO:0007669"/>
    <property type="project" value="UniProtKB-SubCell"/>
</dbReference>
<accession>A0A5R9E0J6</accession>
<dbReference type="Proteomes" id="UP000305921">
    <property type="component" value="Unassembled WGS sequence"/>
</dbReference>
<dbReference type="EMBL" id="VAWE01000001">
    <property type="protein sequence ID" value="TLQ43390.1"/>
    <property type="molecule type" value="Genomic_DNA"/>
</dbReference>
<feature type="transmembrane region" description="Helical" evidence="7">
    <location>
        <begin position="93"/>
        <end position="113"/>
    </location>
</feature>
<feature type="transmembrane region" description="Helical" evidence="7">
    <location>
        <begin position="176"/>
        <end position="198"/>
    </location>
</feature>
<evidence type="ECO:0000259" key="8">
    <source>
        <dbReference type="Pfam" id="PF00892"/>
    </source>
</evidence>
<dbReference type="InterPro" id="IPR050638">
    <property type="entry name" value="AA-Vitamin_Transporters"/>
</dbReference>
<dbReference type="InterPro" id="IPR037185">
    <property type="entry name" value="EmrE-like"/>
</dbReference>
<keyword evidence="10" id="KW-1185">Reference proteome</keyword>
<evidence type="ECO:0000256" key="5">
    <source>
        <dbReference type="ARBA" id="ARBA00023136"/>
    </source>
</evidence>
<comment type="similarity">
    <text evidence="2">Belongs to the EamA transporter family.</text>
</comment>
<reference evidence="9 10" key="1">
    <citation type="submission" date="2019-05" db="EMBL/GenBank/DDBJ databases">
        <title>Streptomyces marianii sp. nov., a novel marine actinomycete from southern coast of India.</title>
        <authorList>
            <person name="Iniyan A.M."/>
            <person name="Wink J."/>
            <person name="Ramprasad E."/>
            <person name="Ramana C.V."/>
            <person name="Bunk B."/>
            <person name="Sproer C."/>
            <person name="Joseph F.-J.R.S."/>
            <person name="Vincent S.G.P."/>
        </authorList>
    </citation>
    <scope>NUCLEOTIDE SEQUENCE [LARGE SCALE GENOMIC DNA]</scope>
    <source>
        <strain evidence="9 10">ICN19</strain>
    </source>
</reference>
<feature type="region of interest" description="Disordered" evidence="6">
    <location>
        <begin position="284"/>
        <end position="335"/>
    </location>
</feature>
<dbReference type="PANTHER" id="PTHR32322">
    <property type="entry name" value="INNER MEMBRANE TRANSPORTER"/>
    <property type="match status" value="1"/>
</dbReference>
<evidence type="ECO:0000256" key="7">
    <source>
        <dbReference type="SAM" id="Phobius"/>
    </source>
</evidence>
<evidence type="ECO:0000256" key="3">
    <source>
        <dbReference type="ARBA" id="ARBA00022692"/>
    </source>
</evidence>
<feature type="compositionally biased region" description="Low complexity" evidence="6">
    <location>
        <begin position="301"/>
        <end position="312"/>
    </location>
</feature>
<feature type="transmembrane region" description="Helical" evidence="7">
    <location>
        <begin position="210"/>
        <end position="228"/>
    </location>
</feature>
<keyword evidence="5 7" id="KW-0472">Membrane</keyword>
<comment type="caution">
    <text evidence="9">The sequence shown here is derived from an EMBL/GenBank/DDBJ whole genome shotgun (WGS) entry which is preliminary data.</text>
</comment>
<dbReference type="AlphaFoldDB" id="A0A5R9E0J6"/>
<comment type="subcellular location">
    <subcellularLocation>
        <location evidence="1">Membrane</location>
        <topology evidence="1">Multi-pass membrane protein</topology>
    </subcellularLocation>
</comment>
<dbReference type="Pfam" id="PF00892">
    <property type="entry name" value="EamA"/>
    <property type="match status" value="2"/>
</dbReference>
<dbReference type="PANTHER" id="PTHR32322:SF2">
    <property type="entry name" value="EAMA DOMAIN-CONTAINING PROTEIN"/>
    <property type="match status" value="1"/>
</dbReference>
<feature type="domain" description="EamA" evidence="8">
    <location>
        <begin position="15"/>
        <end position="136"/>
    </location>
</feature>
<keyword evidence="4 7" id="KW-1133">Transmembrane helix</keyword>
<feature type="transmembrane region" description="Helical" evidence="7">
    <location>
        <begin position="235"/>
        <end position="258"/>
    </location>
</feature>
<name>A0A5R9E0J6_9ACTN</name>
<feature type="transmembrane region" description="Helical" evidence="7">
    <location>
        <begin position="146"/>
        <end position="164"/>
    </location>
</feature>
<feature type="transmembrane region" description="Helical" evidence="7">
    <location>
        <begin position="67"/>
        <end position="87"/>
    </location>
</feature>
<keyword evidence="3 7" id="KW-0812">Transmembrane</keyword>
<evidence type="ECO:0000256" key="2">
    <source>
        <dbReference type="ARBA" id="ARBA00007362"/>
    </source>
</evidence>
<feature type="transmembrane region" description="Helical" evidence="7">
    <location>
        <begin position="120"/>
        <end position="140"/>
    </location>
</feature>